<dbReference type="Gene3D" id="1.50.40.10">
    <property type="entry name" value="Mitochondrial carrier domain"/>
    <property type="match status" value="1"/>
</dbReference>
<dbReference type="PRINTS" id="PR00926">
    <property type="entry name" value="MITOCARRIER"/>
</dbReference>
<dbReference type="Pfam" id="PF00153">
    <property type="entry name" value="Mito_carr"/>
    <property type="match status" value="3"/>
</dbReference>
<dbReference type="InterPro" id="IPR018247">
    <property type="entry name" value="EF_Hand_1_Ca_BS"/>
</dbReference>
<name>A0A1Y1I466_KLENI</name>
<evidence type="ECO:0000256" key="7">
    <source>
        <dbReference type="ARBA" id="ARBA00023136"/>
    </source>
</evidence>
<dbReference type="InterPro" id="IPR023395">
    <property type="entry name" value="MCP_dom_sf"/>
</dbReference>
<evidence type="ECO:0000256" key="4">
    <source>
        <dbReference type="ARBA" id="ARBA00022737"/>
    </source>
</evidence>
<dbReference type="InterPro" id="IPR018108">
    <property type="entry name" value="MCP_transmembrane"/>
</dbReference>
<dbReference type="EMBL" id="DF237077">
    <property type="protein sequence ID" value="GAQ82898.1"/>
    <property type="molecule type" value="Genomic_DNA"/>
</dbReference>
<evidence type="ECO:0000256" key="3">
    <source>
        <dbReference type="ARBA" id="ARBA00022692"/>
    </source>
</evidence>
<evidence type="ECO:0000256" key="2">
    <source>
        <dbReference type="ARBA" id="ARBA00022448"/>
    </source>
</evidence>
<feature type="repeat" description="Solcar" evidence="8">
    <location>
        <begin position="350"/>
        <end position="435"/>
    </location>
</feature>
<dbReference type="CDD" id="cd00051">
    <property type="entry name" value="EFh"/>
    <property type="match status" value="1"/>
</dbReference>
<dbReference type="PROSITE" id="PS50222">
    <property type="entry name" value="EF_HAND_2"/>
    <property type="match status" value="2"/>
</dbReference>
<comment type="similarity">
    <text evidence="9">Belongs to the mitochondrial carrier (TC 2.A.29) family.</text>
</comment>
<dbReference type="SUPFAM" id="SSF103506">
    <property type="entry name" value="Mitochondrial carrier"/>
    <property type="match status" value="1"/>
</dbReference>
<evidence type="ECO:0000313" key="13">
    <source>
        <dbReference type="Proteomes" id="UP000054558"/>
    </source>
</evidence>
<keyword evidence="6" id="KW-1133">Transmembrane helix</keyword>
<evidence type="ECO:0000259" key="11">
    <source>
        <dbReference type="PROSITE" id="PS50222"/>
    </source>
</evidence>
<keyword evidence="4" id="KW-0677">Repeat</keyword>
<keyword evidence="3 8" id="KW-0812">Transmembrane</keyword>
<dbReference type="Pfam" id="PF13202">
    <property type="entry name" value="EF-hand_5"/>
    <property type="match status" value="1"/>
</dbReference>
<dbReference type="Gene3D" id="1.10.238.10">
    <property type="entry name" value="EF-hand"/>
    <property type="match status" value="2"/>
</dbReference>
<dbReference type="Proteomes" id="UP000054558">
    <property type="component" value="Unassembled WGS sequence"/>
</dbReference>
<evidence type="ECO:0000256" key="8">
    <source>
        <dbReference type="PROSITE-ProRule" id="PRU00282"/>
    </source>
</evidence>
<accession>A0A1Y1I466</accession>
<dbReference type="SUPFAM" id="SSF47473">
    <property type="entry name" value="EF-hand"/>
    <property type="match status" value="1"/>
</dbReference>
<dbReference type="AlphaFoldDB" id="A0A1Y1I466"/>
<evidence type="ECO:0000256" key="9">
    <source>
        <dbReference type="RuleBase" id="RU000488"/>
    </source>
</evidence>
<dbReference type="GO" id="GO:0005509">
    <property type="term" value="F:calcium ion binding"/>
    <property type="evidence" value="ECO:0007669"/>
    <property type="project" value="InterPro"/>
</dbReference>
<keyword evidence="5" id="KW-0106">Calcium</keyword>
<dbReference type="PROSITE" id="PS50920">
    <property type="entry name" value="SOLCAR"/>
    <property type="match status" value="3"/>
</dbReference>
<dbReference type="GO" id="GO:0005743">
    <property type="term" value="C:mitochondrial inner membrane"/>
    <property type="evidence" value="ECO:0007669"/>
    <property type="project" value="UniProtKB-SubCell"/>
</dbReference>
<dbReference type="OrthoDB" id="270584at2759"/>
<feature type="repeat" description="Solcar" evidence="8">
    <location>
        <begin position="260"/>
        <end position="341"/>
    </location>
</feature>
<dbReference type="PROSITE" id="PS00018">
    <property type="entry name" value="EF_HAND_1"/>
    <property type="match status" value="2"/>
</dbReference>
<keyword evidence="13" id="KW-1185">Reference proteome</keyword>
<evidence type="ECO:0000256" key="1">
    <source>
        <dbReference type="ARBA" id="ARBA00004448"/>
    </source>
</evidence>
<dbReference type="InterPro" id="IPR002048">
    <property type="entry name" value="EF_hand_dom"/>
</dbReference>
<feature type="domain" description="EF-hand" evidence="11">
    <location>
        <begin position="29"/>
        <end position="64"/>
    </location>
</feature>
<sequence>MGQVQPANINAPFWPVSGVACLSSSLPGRSLEDIRAVFNEIDKNQDGKLTESELVAFAAERGLPTTYVKEFLEAAGVSHAVDLHTALAGLVKNLRKPLRWPGIQRKNAEKSWLQSRRVPFLSQPRTVDFDAFQSFVQSKDAAIEQAFRALDRDGNGEITRQELEDGIRHVRVICGGEKEEGDSTVFRPKIVCAQKMIRLMAKEEKQTISYREFRDFFTLLPKSSYLMDYWLSASCCRVVDLGYNVEMLSKDAESAATPAGSPWNHLVAGGLAGAVSRTVSAPLETIRLQMMIKSSSDMGAAAKDIVKGGWPAFFKGNLTNVIRAVPQKAIDFFAFEAYKMLLNGDSQKPVSNAQVLMAGALAGATSTLILYPLDVVRSRQTVQAVPKYKNLVHALHSIATEEGAGALYKGLRPSIVAIIPEAAITYGAFDILKKGYRKLAKVEEVPVPAALFCGVSSALMGQIVAFPLELVSRRLQVQVAGPGGAVLYTGMTDAFAHILRTEGISGLYRGLAPASLKILPMASVSFGVYELSRHLLSEAAQAQQKRRFEKASLEAEKKRRAKIIFNEGEGEKDGVTSGLKVASEVGPTGR</sequence>
<keyword evidence="7 8" id="KW-0472">Membrane</keyword>
<keyword evidence="2 9" id="KW-0813">Transport</keyword>
<dbReference type="Pfam" id="PF13405">
    <property type="entry name" value="EF-hand_6"/>
    <property type="match status" value="1"/>
</dbReference>
<organism evidence="12 13">
    <name type="scientific">Klebsormidium nitens</name>
    <name type="common">Green alga</name>
    <name type="synonym">Ulothrix nitens</name>
    <dbReference type="NCBI Taxonomy" id="105231"/>
    <lineage>
        <taxon>Eukaryota</taxon>
        <taxon>Viridiplantae</taxon>
        <taxon>Streptophyta</taxon>
        <taxon>Klebsormidiophyceae</taxon>
        <taxon>Klebsormidiales</taxon>
        <taxon>Klebsormidiaceae</taxon>
        <taxon>Klebsormidium</taxon>
    </lineage>
</organism>
<comment type="subcellular location">
    <subcellularLocation>
        <location evidence="1">Mitochondrion inner membrane</location>
        <topology evidence="1">Multi-pass membrane protein</topology>
    </subcellularLocation>
</comment>
<evidence type="ECO:0000256" key="10">
    <source>
        <dbReference type="SAM" id="MobiDB-lite"/>
    </source>
</evidence>
<dbReference type="InterPro" id="IPR011992">
    <property type="entry name" value="EF-hand-dom_pair"/>
</dbReference>
<dbReference type="GO" id="GO:0055085">
    <property type="term" value="P:transmembrane transport"/>
    <property type="evidence" value="ECO:0007669"/>
    <property type="project" value="InterPro"/>
</dbReference>
<reference evidence="12 13" key="1">
    <citation type="journal article" date="2014" name="Nat. Commun.">
        <title>Klebsormidium flaccidum genome reveals primary factors for plant terrestrial adaptation.</title>
        <authorList>
            <person name="Hori K."/>
            <person name="Maruyama F."/>
            <person name="Fujisawa T."/>
            <person name="Togashi T."/>
            <person name="Yamamoto N."/>
            <person name="Seo M."/>
            <person name="Sato S."/>
            <person name="Yamada T."/>
            <person name="Mori H."/>
            <person name="Tajima N."/>
            <person name="Moriyama T."/>
            <person name="Ikeuchi M."/>
            <person name="Watanabe M."/>
            <person name="Wada H."/>
            <person name="Kobayashi K."/>
            <person name="Saito M."/>
            <person name="Masuda T."/>
            <person name="Sasaki-Sekimoto Y."/>
            <person name="Mashiguchi K."/>
            <person name="Awai K."/>
            <person name="Shimojima M."/>
            <person name="Masuda S."/>
            <person name="Iwai M."/>
            <person name="Nobusawa T."/>
            <person name="Narise T."/>
            <person name="Kondo S."/>
            <person name="Saito H."/>
            <person name="Sato R."/>
            <person name="Murakawa M."/>
            <person name="Ihara Y."/>
            <person name="Oshima-Yamada Y."/>
            <person name="Ohtaka K."/>
            <person name="Satoh M."/>
            <person name="Sonobe K."/>
            <person name="Ishii M."/>
            <person name="Ohtani R."/>
            <person name="Kanamori-Sato M."/>
            <person name="Honoki R."/>
            <person name="Miyazaki D."/>
            <person name="Mochizuki H."/>
            <person name="Umetsu J."/>
            <person name="Higashi K."/>
            <person name="Shibata D."/>
            <person name="Kamiya Y."/>
            <person name="Sato N."/>
            <person name="Nakamura Y."/>
            <person name="Tabata S."/>
            <person name="Ida S."/>
            <person name="Kurokawa K."/>
            <person name="Ohta H."/>
        </authorList>
    </citation>
    <scope>NUCLEOTIDE SEQUENCE [LARGE SCALE GENOMIC DNA]</scope>
    <source>
        <strain evidence="12 13">NIES-2285</strain>
    </source>
</reference>
<evidence type="ECO:0000256" key="6">
    <source>
        <dbReference type="ARBA" id="ARBA00022989"/>
    </source>
</evidence>
<gene>
    <name evidence="12" type="ORF">KFL_001280180</name>
</gene>
<protein>
    <submittedName>
        <fullName evidence="12">Mitochondrial substrate carrier family protein</fullName>
    </submittedName>
</protein>
<feature type="domain" description="EF-hand" evidence="11">
    <location>
        <begin position="138"/>
        <end position="173"/>
    </location>
</feature>
<dbReference type="STRING" id="105231.A0A1Y1I466"/>
<evidence type="ECO:0000313" key="12">
    <source>
        <dbReference type="EMBL" id="GAQ82898.1"/>
    </source>
</evidence>
<feature type="repeat" description="Solcar" evidence="8">
    <location>
        <begin position="448"/>
        <end position="535"/>
    </location>
</feature>
<dbReference type="InterPro" id="IPR002067">
    <property type="entry name" value="MCP"/>
</dbReference>
<dbReference type="SMART" id="SM00054">
    <property type="entry name" value="EFh"/>
    <property type="match status" value="3"/>
</dbReference>
<proteinExistence type="inferred from homology"/>
<feature type="region of interest" description="Disordered" evidence="10">
    <location>
        <begin position="570"/>
        <end position="590"/>
    </location>
</feature>
<dbReference type="PANTHER" id="PTHR24089">
    <property type="entry name" value="SOLUTE CARRIER FAMILY 25"/>
    <property type="match status" value="1"/>
</dbReference>
<evidence type="ECO:0000256" key="5">
    <source>
        <dbReference type="ARBA" id="ARBA00022837"/>
    </source>
</evidence>
<dbReference type="OMA" id="CEIKQSL"/>